<dbReference type="Proteomes" id="UP000307440">
    <property type="component" value="Unassembled WGS sequence"/>
</dbReference>
<evidence type="ECO:0000256" key="4">
    <source>
        <dbReference type="SAM" id="Coils"/>
    </source>
</evidence>
<organism evidence="5 6">
    <name type="scientific">Coprinopsis marcescibilis</name>
    <name type="common">Agaric fungus</name>
    <name type="synonym">Psathyrella marcescibilis</name>
    <dbReference type="NCBI Taxonomy" id="230819"/>
    <lineage>
        <taxon>Eukaryota</taxon>
        <taxon>Fungi</taxon>
        <taxon>Dikarya</taxon>
        <taxon>Basidiomycota</taxon>
        <taxon>Agaricomycotina</taxon>
        <taxon>Agaricomycetes</taxon>
        <taxon>Agaricomycetidae</taxon>
        <taxon>Agaricales</taxon>
        <taxon>Agaricineae</taxon>
        <taxon>Psathyrellaceae</taxon>
        <taxon>Coprinopsis</taxon>
    </lineage>
</organism>
<keyword evidence="6" id="KW-1185">Reference proteome</keyword>
<accession>A0A5C3KUY2</accession>
<keyword evidence="3" id="KW-0234">DNA repair</keyword>
<dbReference type="InterPro" id="IPR010760">
    <property type="entry name" value="DNA-repair_Swi5"/>
</dbReference>
<dbReference type="GO" id="GO:0032798">
    <property type="term" value="C:Swi5-Sfr1 complex"/>
    <property type="evidence" value="ECO:0007669"/>
    <property type="project" value="TreeGrafter"/>
</dbReference>
<keyword evidence="2" id="KW-0227">DNA damage</keyword>
<protein>
    <recommendedName>
        <fullName evidence="7">Swi5-domain-containing protein</fullName>
    </recommendedName>
</protein>
<evidence type="ECO:0008006" key="7">
    <source>
        <dbReference type="Google" id="ProtNLM"/>
    </source>
</evidence>
<dbReference type="OrthoDB" id="255837at2759"/>
<evidence type="ECO:0000313" key="5">
    <source>
        <dbReference type="EMBL" id="TFK24254.1"/>
    </source>
</evidence>
<dbReference type="PANTHER" id="PTHR28529">
    <property type="entry name" value="DNA REPAIR PROTEIN SWI5 HOMOLOG"/>
    <property type="match status" value="1"/>
</dbReference>
<comment type="similarity">
    <text evidence="1">Belongs to the SWI5/SAE3 family.</text>
</comment>
<dbReference type="EMBL" id="ML210203">
    <property type="protein sequence ID" value="TFK24254.1"/>
    <property type="molecule type" value="Genomic_DNA"/>
</dbReference>
<keyword evidence="4" id="KW-0175">Coiled coil</keyword>
<dbReference type="GO" id="GO:0034974">
    <property type="term" value="C:Swi5-Swi2 complex"/>
    <property type="evidence" value="ECO:0007669"/>
    <property type="project" value="TreeGrafter"/>
</dbReference>
<proteinExistence type="inferred from homology"/>
<sequence>MHAAISVKVRVRHIRVAGFNDYVCQKQQDRAASLETEIEVLEKELGEGRDAQAIVKRHIGLLHKYNEAKDATQILIGRLASLKETTVRQIHEDYDLIDTD</sequence>
<dbReference type="GO" id="GO:0000709">
    <property type="term" value="P:meiotic joint molecule formation"/>
    <property type="evidence" value="ECO:0007669"/>
    <property type="project" value="TreeGrafter"/>
</dbReference>
<dbReference type="STRING" id="230819.A0A5C3KUY2"/>
<dbReference type="Gene3D" id="1.20.5.170">
    <property type="match status" value="1"/>
</dbReference>
<evidence type="ECO:0000256" key="3">
    <source>
        <dbReference type="ARBA" id="ARBA00023204"/>
    </source>
</evidence>
<evidence type="ECO:0000313" key="6">
    <source>
        <dbReference type="Proteomes" id="UP000307440"/>
    </source>
</evidence>
<evidence type="ECO:0000256" key="2">
    <source>
        <dbReference type="ARBA" id="ARBA00022763"/>
    </source>
</evidence>
<evidence type="ECO:0000256" key="1">
    <source>
        <dbReference type="ARBA" id="ARBA00008060"/>
    </source>
</evidence>
<dbReference type="AlphaFoldDB" id="A0A5C3KUY2"/>
<dbReference type="Pfam" id="PF07061">
    <property type="entry name" value="Swi5"/>
    <property type="match status" value="1"/>
</dbReference>
<name>A0A5C3KUY2_COPMA</name>
<gene>
    <name evidence="5" type="ORF">FA15DRAFT_592734</name>
</gene>
<dbReference type="GO" id="GO:0010772">
    <property type="term" value="P:meiotic DNA recombinase assembly involved in reciprocal meiotic recombination"/>
    <property type="evidence" value="ECO:0007669"/>
    <property type="project" value="TreeGrafter"/>
</dbReference>
<dbReference type="PANTHER" id="PTHR28529:SF2">
    <property type="entry name" value="DNA REPAIR PROTEIN SWI5 HOMOLOG"/>
    <property type="match status" value="1"/>
</dbReference>
<reference evidence="5 6" key="1">
    <citation type="journal article" date="2019" name="Nat. Ecol. Evol.">
        <title>Megaphylogeny resolves global patterns of mushroom evolution.</title>
        <authorList>
            <person name="Varga T."/>
            <person name="Krizsan K."/>
            <person name="Foldi C."/>
            <person name="Dima B."/>
            <person name="Sanchez-Garcia M."/>
            <person name="Sanchez-Ramirez S."/>
            <person name="Szollosi G.J."/>
            <person name="Szarkandi J.G."/>
            <person name="Papp V."/>
            <person name="Albert L."/>
            <person name="Andreopoulos W."/>
            <person name="Angelini C."/>
            <person name="Antonin V."/>
            <person name="Barry K.W."/>
            <person name="Bougher N.L."/>
            <person name="Buchanan P."/>
            <person name="Buyck B."/>
            <person name="Bense V."/>
            <person name="Catcheside P."/>
            <person name="Chovatia M."/>
            <person name="Cooper J."/>
            <person name="Damon W."/>
            <person name="Desjardin D."/>
            <person name="Finy P."/>
            <person name="Geml J."/>
            <person name="Haridas S."/>
            <person name="Hughes K."/>
            <person name="Justo A."/>
            <person name="Karasinski D."/>
            <person name="Kautmanova I."/>
            <person name="Kiss B."/>
            <person name="Kocsube S."/>
            <person name="Kotiranta H."/>
            <person name="LaButti K.M."/>
            <person name="Lechner B.E."/>
            <person name="Liimatainen K."/>
            <person name="Lipzen A."/>
            <person name="Lukacs Z."/>
            <person name="Mihaltcheva S."/>
            <person name="Morgado L.N."/>
            <person name="Niskanen T."/>
            <person name="Noordeloos M.E."/>
            <person name="Ohm R.A."/>
            <person name="Ortiz-Santana B."/>
            <person name="Ovrebo C."/>
            <person name="Racz N."/>
            <person name="Riley R."/>
            <person name="Savchenko A."/>
            <person name="Shiryaev A."/>
            <person name="Soop K."/>
            <person name="Spirin V."/>
            <person name="Szebenyi C."/>
            <person name="Tomsovsky M."/>
            <person name="Tulloss R.E."/>
            <person name="Uehling J."/>
            <person name="Grigoriev I.V."/>
            <person name="Vagvolgyi C."/>
            <person name="Papp T."/>
            <person name="Martin F.M."/>
            <person name="Miettinen O."/>
            <person name="Hibbett D.S."/>
            <person name="Nagy L.G."/>
        </authorList>
    </citation>
    <scope>NUCLEOTIDE SEQUENCE [LARGE SCALE GENOMIC DNA]</scope>
    <source>
        <strain evidence="5 6">CBS 121175</strain>
    </source>
</reference>
<feature type="coiled-coil region" evidence="4">
    <location>
        <begin position="24"/>
        <end position="51"/>
    </location>
</feature>